<evidence type="ECO:0000313" key="3">
    <source>
        <dbReference type="EMBL" id="CAI9533101.1"/>
    </source>
</evidence>
<dbReference type="PANTHER" id="PTHR16015">
    <property type="entry name" value="TRANSMEMBRANE PROTEIN 51"/>
    <property type="match status" value="1"/>
</dbReference>
<gene>
    <name evidence="3" type="ORF">SPARVUS_LOCUS323438</name>
</gene>
<feature type="compositionally biased region" description="Basic and acidic residues" evidence="1">
    <location>
        <begin position="192"/>
        <end position="215"/>
    </location>
</feature>
<proteinExistence type="predicted"/>
<protein>
    <recommendedName>
        <fullName evidence="5">Transmembrane protein 51</fullName>
    </recommendedName>
</protein>
<comment type="caution">
    <text evidence="3">The sequence shown here is derived from an EMBL/GenBank/DDBJ whole genome shotgun (WGS) entry which is preliminary data.</text>
</comment>
<name>A0ABN9AAU5_9NEOB</name>
<reference evidence="3" key="1">
    <citation type="submission" date="2023-05" db="EMBL/GenBank/DDBJ databases">
        <authorList>
            <person name="Stuckert A."/>
        </authorList>
    </citation>
    <scope>NUCLEOTIDE SEQUENCE</scope>
</reference>
<feature type="region of interest" description="Disordered" evidence="1">
    <location>
        <begin position="143"/>
        <end position="250"/>
    </location>
</feature>
<organism evidence="3 4">
    <name type="scientific">Staurois parvus</name>
    <dbReference type="NCBI Taxonomy" id="386267"/>
    <lineage>
        <taxon>Eukaryota</taxon>
        <taxon>Metazoa</taxon>
        <taxon>Chordata</taxon>
        <taxon>Craniata</taxon>
        <taxon>Vertebrata</taxon>
        <taxon>Euteleostomi</taxon>
        <taxon>Amphibia</taxon>
        <taxon>Batrachia</taxon>
        <taxon>Anura</taxon>
        <taxon>Neobatrachia</taxon>
        <taxon>Ranoidea</taxon>
        <taxon>Ranidae</taxon>
        <taxon>Staurois</taxon>
    </lineage>
</organism>
<keyword evidence="2" id="KW-0472">Membrane</keyword>
<sequence>MAQSKSSGSYYALTAIGVGLLVLGVVMAVWNLVPGFGSNDNPGPSQGNSSNPETQGGINLKSKTFSVAYVLVGSGIALLLLAICLSIRSKRKRRPSMESVHVVPQEVTISRVMRIPCSQEEPDPPRYSAPSYEEVMRMEYEPRQTADADRNQRISISLPSYESLTELDESTPTRPNAASAKPEQPQRTNSRSGKEKKPLNVRRIKSDKLHLKEFRLNLSGRNNTSETQKIEPITPPPQYEDKQIGAQQPV</sequence>
<keyword evidence="4" id="KW-1185">Reference proteome</keyword>
<dbReference type="PANTHER" id="PTHR16015:SF0">
    <property type="entry name" value="TRANSMEMBRANE PROTEIN 51"/>
    <property type="match status" value="1"/>
</dbReference>
<evidence type="ECO:0000313" key="4">
    <source>
        <dbReference type="Proteomes" id="UP001162483"/>
    </source>
</evidence>
<keyword evidence="2" id="KW-0812">Transmembrane</keyword>
<dbReference type="InterPro" id="IPR029265">
    <property type="entry name" value="TMEM51"/>
</dbReference>
<feature type="transmembrane region" description="Helical" evidence="2">
    <location>
        <begin position="12"/>
        <end position="33"/>
    </location>
</feature>
<dbReference type="Pfam" id="PF15345">
    <property type="entry name" value="TMEM51"/>
    <property type="match status" value="1"/>
</dbReference>
<feature type="transmembrane region" description="Helical" evidence="2">
    <location>
        <begin position="67"/>
        <end position="87"/>
    </location>
</feature>
<evidence type="ECO:0000256" key="1">
    <source>
        <dbReference type="SAM" id="MobiDB-lite"/>
    </source>
</evidence>
<evidence type="ECO:0000256" key="2">
    <source>
        <dbReference type="SAM" id="Phobius"/>
    </source>
</evidence>
<dbReference type="Proteomes" id="UP001162483">
    <property type="component" value="Unassembled WGS sequence"/>
</dbReference>
<feature type="compositionally biased region" description="Polar residues" evidence="1">
    <location>
        <begin position="153"/>
        <end position="163"/>
    </location>
</feature>
<dbReference type="EMBL" id="CATNWA010000106">
    <property type="protein sequence ID" value="CAI9533101.1"/>
    <property type="molecule type" value="Genomic_DNA"/>
</dbReference>
<evidence type="ECO:0008006" key="5">
    <source>
        <dbReference type="Google" id="ProtNLM"/>
    </source>
</evidence>
<feature type="compositionally biased region" description="Basic and acidic residues" evidence="1">
    <location>
        <begin position="143"/>
        <end position="152"/>
    </location>
</feature>
<keyword evidence="2" id="KW-1133">Transmembrane helix</keyword>
<accession>A0ABN9AAU5</accession>